<dbReference type="Proteomes" id="UP000780801">
    <property type="component" value="Unassembled WGS sequence"/>
</dbReference>
<keyword evidence="3" id="KW-1185">Reference proteome</keyword>
<feature type="non-terminal residue" evidence="2">
    <location>
        <position position="76"/>
    </location>
</feature>
<comment type="caution">
    <text evidence="2">The sequence shown here is derived from an EMBL/GenBank/DDBJ whole genome shotgun (WGS) entry which is preliminary data.</text>
</comment>
<evidence type="ECO:0000313" key="3">
    <source>
        <dbReference type="Proteomes" id="UP000780801"/>
    </source>
</evidence>
<reference evidence="2" key="1">
    <citation type="journal article" date="2020" name="Fungal Divers.">
        <title>Resolving the Mortierellaceae phylogeny through synthesis of multi-gene phylogenetics and phylogenomics.</title>
        <authorList>
            <person name="Vandepol N."/>
            <person name="Liber J."/>
            <person name="Desiro A."/>
            <person name="Na H."/>
            <person name="Kennedy M."/>
            <person name="Barry K."/>
            <person name="Grigoriev I.V."/>
            <person name="Miller A.N."/>
            <person name="O'Donnell K."/>
            <person name="Stajich J.E."/>
            <person name="Bonito G."/>
        </authorList>
    </citation>
    <scope>NUCLEOTIDE SEQUENCE</scope>
    <source>
        <strain evidence="2">KOD1015</strain>
    </source>
</reference>
<sequence>MGGMADPAAAAVAVAAVTLHPRQSLTPQVSPNIHPTRPGTANGSHLSPAASGWSPANTTTSPSSTASMPAYLENYE</sequence>
<feature type="region of interest" description="Disordered" evidence="1">
    <location>
        <begin position="22"/>
        <end position="76"/>
    </location>
</feature>
<organism evidence="2 3">
    <name type="scientific">Lunasporangiospora selenospora</name>
    <dbReference type="NCBI Taxonomy" id="979761"/>
    <lineage>
        <taxon>Eukaryota</taxon>
        <taxon>Fungi</taxon>
        <taxon>Fungi incertae sedis</taxon>
        <taxon>Mucoromycota</taxon>
        <taxon>Mortierellomycotina</taxon>
        <taxon>Mortierellomycetes</taxon>
        <taxon>Mortierellales</taxon>
        <taxon>Mortierellaceae</taxon>
        <taxon>Lunasporangiospora</taxon>
    </lineage>
</organism>
<feature type="compositionally biased region" description="Polar residues" evidence="1">
    <location>
        <begin position="22"/>
        <end position="45"/>
    </location>
</feature>
<accession>A0A9P6F2N0</accession>
<evidence type="ECO:0000256" key="1">
    <source>
        <dbReference type="SAM" id="MobiDB-lite"/>
    </source>
</evidence>
<protein>
    <submittedName>
        <fullName evidence="2">Uncharacterized protein</fullName>
    </submittedName>
</protein>
<dbReference type="EMBL" id="JAABOA010007513">
    <property type="protein sequence ID" value="KAF9540979.1"/>
    <property type="molecule type" value="Genomic_DNA"/>
</dbReference>
<proteinExistence type="predicted"/>
<evidence type="ECO:0000313" key="2">
    <source>
        <dbReference type="EMBL" id="KAF9540979.1"/>
    </source>
</evidence>
<gene>
    <name evidence="2" type="ORF">BGW38_009851</name>
</gene>
<dbReference type="AlphaFoldDB" id="A0A9P6F2N0"/>
<name>A0A9P6F2N0_9FUNG</name>
<feature type="compositionally biased region" description="Low complexity" evidence="1">
    <location>
        <begin position="54"/>
        <end position="70"/>
    </location>
</feature>